<evidence type="ECO:0000313" key="9">
    <source>
        <dbReference type="EMBL" id="QQC94194.1"/>
    </source>
</evidence>
<dbReference type="InterPro" id="IPR051926">
    <property type="entry name" value="Ala_Aminotransferase"/>
</dbReference>
<dbReference type="Gene3D" id="3.40.640.10">
    <property type="entry name" value="Type I PLP-dependent aspartate aminotransferase-like (Major domain)"/>
    <property type="match status" value="1"/>
</dbReference>
<dbReference type="PANTHER" id="PTHR43488">
    <property type="entry name" value="GLUTAMATE-PYRUVATE AMINOTRANSFERASE ALAA"/>
    <property type="match status" value="1"/>
</dbReference>
<gene>
    <name evidence="9" type="ORF">I8755_35535</name>
</gene>
<feature type="region of interest" description="Disordered" evidence="7">
    <location>
        <begin position="1"/>
        <end position="20"/>
    </location>
</feature>
<evidence type="ECO:0000256" key="2">
    <source>
        <dbReference type="ARBA" id="ARBA00007441"/>
    </source>
</evidence>
<keyword evidence="4 9" id="KW-0808">Transferase</keyword>
<dbReference type="EC" id="2.6.1.2" evidence="6"/>
<feature type="domain" description="Aminotransferase class I/classII large" evidence="8">
    <location>
        <begin position="36"/>
        <end position="382"/>
    </location>
</feature>
<dbReference type="CDD" id="cd00609">
    <property type="entry name" value="AAT_like"/>
    <property type="match status" value="1"/>
</dbReference>
<reference evidence="9 10" key="1">
    <citation type="submission" date="2020-12" db="EMBL/GenBank/DDBJ databases">
        <title>Identification and biosynthesis of polyene macrolides produced by Streptomyces alfalfae Men-myco-93-63.</title>
        <authorList>
            <person name="Liu D."/>
            <person name="Li Y."/>
            <person name="Liu L."/>
            <person name="Han X."/>
            <person name="Shen F."/>
        </authorList>
    </citation>
    <scope>NUCLEOTIDE SEQUENCE [LARGE SCALE GENOMIC DNA]</scope>
    <source>
        <strain evidence="9 10">Men-myco-93-63</strain>
    </source>
</reference>
<keyword evidence="3 9" id="KW-0032">Aminotransferase</keyword>
<dbReference type="Proteomes" id="UP000596130">
    <property type="component" value="Chromosome"/>
</dbReference>
<evidence type="ECO:0000256" key="3">
    <source>
        <dbReference type="ARBA" id="ARBA00022576"/>
    </source>
</evidence>
<keyword evidence="5" id="KW-0663">Pyridoxal phosphate</keyword>
<dbReference type="AlphaFoldDB" id="A0A7T4PPY9"/>
<organism evidence="9 10">
    <name type="scientific">Streptomyces alfalfae</name>
    <dbReference type="NCBI Taxonomy" id="1642299"/>
    <lineage>
        <taxon>Bacteria</taxon>
        <taxon>Bacillati</taxon>
        <taxon>Actinomycetota</taxon>
        <taxon>Actinomycetes</taxon>
        <taxon>Kitasatosporales</taxon>
        <taxon>Streptomycetaceae</taxon>
        <taxon>Streptomyces</taxon>
    </lineage>
</organism>
<dbReference type="Gene3D" id="3.90.1150.10">
    <property type="entry name" value="Aspartate Aminotransferase, domain 1"/>
    <property type="match status" value="1"/>
</dbReference>
<accession>A0A7T4PPY9</accession>
<protein>
    <recommendedName>
        <fullName evidence="6">alanine transaminase</fullName>
        <ecNumber evidence="6">2.6.1.2</ecNumber>
    </recommendedName>
</protein>
<feature type="region of interest" description="Disordered" evidence="7">
    <location>
        <begin position="401"/>
        <end position="431"/>
    </location>
</feature>
<dbReference type="InterPro" id="IPR015421">
    <property type="entry name" value="PyrdxlP-dep_Trfase_major"/>
</dbReference>
<dbReference type="GO" id="GO:0004021">
    <property type="term" value="F:L-alanine:2-oxoglutarate aminotransferase activity"/>
    <property type="evidence" value="ECO:0007669"/>
    <property type="project" value="UniProtKB-EC"/>
</dbReference>
<dbReference type="InterPro" id="IPR015424">
    <property type="entry name" value="PyrdxlP-dep_Trfase"/>
</dbReference>
<evidence type="ECO:0000256" key="7">
    <source>
        <dbReference type="SAM" id="MobiDB-lite"/>
    </source>
</evidence>
<evidence type="ECO:0000256" key="6">
    <source>
        <dbReference type="ARBA" id="ARBA00026106"/>
    </source>
</evidence>
<evidence type="ECO:0000256" key="4">
    <source>
        <dbReference type="ARBA" id="ARBA00022679"/>
    </source>
</evidence>
<evidence type="ECO:0000259" key="8">
    <source>
        <dbReference type="Pfam" id="PF00155"/>
    </source>
</evidence>
<dbReference type="SUPFAM" id="SSF53383">
    <property type="entry name" value="PLP-dependent transferases"/>
    <property type="match status" value="1"/>
</dbReference>
<sequence>MSRSRVRTSQKSSRVSYDMRGPLAAQAERMRAAGEDVLALNLGDPAAFGLPPAPEVVEVVRDHLGRSCGYSSAAGLPEARDAVARHYRDKGLDTVRSCDVYLGNGVSELAPLSLHALLNPRDQVLIPAPDYPMWTASVVMAGGRPVHYLCDEASDWCPDPHEIARRVTDRTRAIVVINPNNPTGAVWPREVLEGIADVARRHGLVLLADEIYADFLYDGIRHIPLATCAPDVPCLTLGGLSKRSRIPGYRMGWLALTGPRGPASDYVTALDSLVSLRLCPNVPAQRAVETALRVNDTPALTAPGGALRVRRDHLWRLLTDIPGVRAVKPRGAFYVFPRIMPGKYRLGDDESLAADLLHEEGLFVVSGSGLGPVSPGHLRMVTLPAPDVLTDATTRLARFLDRRRTTRPPTANQGRNRPPRRPCGEHGISAR</sequence>
<dbReference type="InterPro" id="IPR015422">
    <property type="entry name" value="PyrdxlP-dep_Trfase_small"/>
</dbReference>
<proteinExistence type="inferred from homology"/>
<dbReference type="Pfam" id="PF00155">
    <property type="entry name" value="Aminotran_1_2"/>
    <property type="match status" value="1"/>
</dbReference>
<evidence type="ECO:0000256" key="1">
    <source>
        <dbReference type="ARBA" id="ARBA00001933"/>
    </source>
</evidence>
<dbReference type="InterPro" id="IPR004839">
    <property type="entry name" value="Aminotransferase_I/II_large"/>
</dbReference>
<dbReference type="PANTHER" id="PTHR43488:SF2">
    <property type="entry name" value="GLUTAMATE-PYRUVATE AMINOTRANSFERASE ALAA"/>
    <property type="match status" value="1"/>
</dbReference>
<evidence type="ECO:0000313" key="10">
    <source>
        <dbReference type="Proteomes" id="UP000596130"/>
    </source>
</evidence>
<dbReference type="GO" id="GO:0030170">
    <property type="term" value="F:pyridoxal phosphate binding"/>
    <property type="evidence" value="ECO:0007669"/>
    <property type="project" value="InterPro"/>
</dbReference>
<comment type="cofactor">
    <cofactor evidence="1">
        <name>pyridoxal 5'-phosphate</name>
        <dbReference type="ChEBI" id="CHEBI:597326"/>
    </cofactor>
</comment>
<comment type="similarity">
    <text evidence="2">Belongs to the class-I pyridoxal-phosphate-dependent aminotransferase family.</text>
</comment>
<name>A0A7T4PPY9_9ACTN</name>
<evidence type="ECO:0000256" key="5">
    <source>
        <dbReference type="ARBA" id="ARBA00022898"/>
    </source>
</evidence>
<dbReference type="EMBL" id="CP065959">
    <property type="protein sequence ID" value="QQC94194.1"/>
    <property type="molecule type" value="Genomic_DNA"/>
</dbReference>